<protein>
    <submittedName>
        <fullName evidence="1">Uncharacterized protein</fullName>
    </submittedName>
</protein>
<comment type="caution">
    <text evidence="1">The sequence shown here is derived from an EMBL/GenBank/DDBJ whole genome shotgun (WGS) entry which is preliminary data.</text>
</comment>
<evidence type="ECO:0000313" key="2">
    <source>
        <dbReference type="Proteomes" id="UP000021210"/>
    </source>
</evidence>
<reference evidence="1 2" key="1">
    <citation type="submission" date="2013-12" db="EMBL/GenBank/DDBJ databases">
        <authorList>
            <person name="Zelazny A."/>
            <person name="Olivier K."/>
            <person name="Holland S."/>
            <person name="Lenaerts A."/>
            <person name="Ordway D."/>
            <person name="DeGroote M.A."/>
            <person name="Parker T."/>
            <person name="Sizemore C."/>
            <person name="Tallon L.J."/>
            <person name="Sadzewicz L.K."/>
            <person name="Sengamalay N."/>
            <person name="Fraser C.M."/>
            <person name="Hine E."/>
            <person name="Shefchek K.A."/>
            <person name="Das S.P."/>
            <person name="Tettelin H."/>
        </authorList>
    </citation>
    <scope>NUCLEOTIDE SEQUENCE [LARGE SCALE GENOMIC DNA]</scope>
    <source>
        <strain evidence="1 2">1948</strain>
    </source>
</reference>
<sequence>MAHDYPDDHCRAQAERGQHRVDLKIDHWIRGQDEDGAVSLARTLCMAERGRLGLPLDTVAISGRVKTADEGIDGRTKFPETADTDFPRGHNVWQIKSGKTAPSVSKEINPTKHAALIEAIKNGADYVLFWTNDPIDKQRKAVTTAFTNAVKKIRADANVVTIFADEIEQLCYQHVAVLAQHGPMPISGLVGLEVWARGFSPIEFEPDAPRLAAIDAVRQHVAVRNEPNAILVYGDTGVGKSRLVYEALAQDGVRERVLVARDPSGWNQGLLSDIANTPGSSLILVVDDCDADERRRLNNLVGLCQGRIRLITTGPRTTRERAIEDRRRLELLPLEAQASKNIALSRGLDEQQASLVASLTDGYPGLADALAIALANGGPDSTLLEQIRADDAIGPVFATLISDDEVPALGLVALFERLGFEGDLALELRLACEVFDIDEASVRGVADRELRRFVSTAGRYRRVTPRIFAVWLAARFLQLRSTTIADELDKLPEVLRERIVDQMRQFAGDPVVSRTLGVLLEEAPFTDGAIADVDDGAARLLHVASIVDPATAMLTIERIMNGVTTEQLASVRSGRRDLVQAIEVLLWSGDLFERAATAALRLAMAENEQWSNNATGAVQGIYRVFLGGTGADYARRISWTREALRAHGQAATRIVIPGLASAFDPHETRFATDFGGRVPPIEWRPATFAEEAAARMSAWELLIEIARNELDSRDSVARSLAQGLRTALSRGIPTEALASLGEVEWPPRGRAELIEALNHARTYDEPDPELDAKIFDRITHLTGEGIYQRAAYVFAASVWELSEDLDERVAGLPGPLVNLVEETAVGGVAVWRQIIEIAKDGNADTASRFFEELAKRAPSVEFEVEMETLPQPPLPALVGYLRGLAMVDAVDPVVVLERWITSKDLGKAVLQGIHLLPATDVLAELAIKAVRQGSAPAEEVGRFLYGGWTRPLSADAVAGLLELLVEAARNQIRDGNDNRVHRTLDQALGIADQWTEVTPVPPVGSRLRSVLTDLLTISEAAEGTPGGSTMVDLHVGNILPRLGLTTAERLEMLLRRLQSLNSFPSDYVLSELDELSRAEPVVVVPAIVEFLEASADGTFHRWSLWLDDAKVLSRIQRVIGPDQLLPLVADIDDPKIWSQLIGHVAFDTDEPDPLLVAILGTSDDAELRGAATVRFMHPHSTAWGPESDNLKGRRETASQWSALPGQPRLFTEWLAGVVEALDQAISSAELREAEER</sequence>
<gene>
    <name evidence="1" type="ORF">I542_0462</name>
</gene>
<dbReference type="InterPro" id="IPR027417">
    <property type="entry name" value="P-loop_NTPase"/>
</dbReference>
<dbReference type="Proteomes" id="UP000021210">
    <property type="component" value="Unassembled WGS sequence"/>
</dbReference>
<name>A0A829QCW4_9MYCO</name>
<dbReference type="EMBL" id="JAOH01000002">
    <property type="protein sequence ID" value="EUA60330.1"/>
    <property type="molecule type" value="Genomic_DNA"/>
</dbReference>
<dbReference type="AlphaFoldDB" id="A0A829QCW4"/>
<organism evidence="1 2">
    <name type="scientific">Mycobacteroides abscessus 1948</name>
    <dbReference type="NCBI Taxonomy" id="1299323"/>
    <lineage>
        <taxon>Bacteria</taxon>
        <taxon>Bacillati</taxon>
        <taxon>Actinomycetota</taxon>
        <taxon>Actinomycetes</taxon>
        <taxon>Mycobacteriales</taxon>
        <taxon>Mycobacteriaceae</taxon>
        <taxon>Mycobacteroides</taxon>
        <taxon>Mycobacteroides abscessus</taxon>
    </lineage>
</organism>
<evidence type="ECO:0000313" key="1">
    <source>
        <dbReference type="EMBL" id="EUA60330.1"/>
    </source>
</evidence>
<dbReference type="SUPFAM" id="SSF52540">
    <property type="entry name" value="P-loop containing nucleoside triphosphate hydrolases"/>
    <property type="match status" value="1"/>
</dbReference>
<proteinExistence type="predicted"/>
<accession>A0A829QCW4</accession>